<comment type="caution">
    <text evidence="1">The sequence shown here is derived from an EMBL/GenBank/DDBJ whole genome shotgun (WGS) entry which is preliminary data.</text>
</comment>
<organism evidence="1 2">
    <name type="scientific">Sphingomonas longa</name>
    <dbReference type="NCBI Taxonomy" id="2778730"/>
    <lineage>
        <taxon>Bacteria</taxon>
        <taxon>Pseudomonadati</taxon>
        <taxon>Pseudomonadota</taxon>
        <taxon>Alphaproteobacteria</taxon>
        <taxon>Sphingomonadales</taxon>
        <taxon>Sphingomonadaceae</taxon>
        <taxon>Sphingomonas</taxon>
    </lineage>
</organism>
<protein>
    <submittedName>
        <fullName evidence="1">Uncharacterized protein</fullName>
    </submittedName>
</protein>
<dbReference type="RefSeq" id="WP_204199817.1">
    <property type="nucleotide sequence ID" value="NZ_JAFEMC010000004.1"/>
</dbReference>
<keyword evidence="2" id="KW-1185">Reference proteome</keyword>
<evidence type="ECO:0000313" key="1">
    <source>
        <dbReference type="EMBL" id="MBM6577723.1"/>
    </source>
</evidence>
<accession>A0ABS2DA15</accession>
<gene>
    <name evidence="1" type="ORF">ILT43_15180</name>
</gene>
<sequence length="63" mass="7039">MTPDELIRTYMTAAGMIMEDMATKALLDPLAATRAQELRDVARELQTIADVVDAARKAQPHRR</sequence>
<reference evidence="1 2" key="1">
    <citation type="submission" date="2020-12" db="EMBL/GenBank/DDBJ databases">
        <title>Sphingomonas sp.</title>
        <authorList>
            <person name="Kim M.K."/>
        </authorList>
    </citation>
    <scope>NUCLEOTIDE SEQUENCE [LARGE SCALE GENOMIC DNA]</scope>
    <source>
        <strain evidence="1 2">BT552</strain>
    </source>
</reference>
<dbReference type="Proteomes" id="UP000763641">
    <property type="component" value="Unassembled WGS sequence"/>
</dbReference>
<dbReference type="EMBL" id="JAFEMC010000004">
    <property type="protein sequence ID" value="MBM6577723.1"/>
    <property type="molecule type" value="Genomic_DNA"/>
</dbReference>
<name>A0ABS2DA15_9SPHN</name>
<proteinExistence type="predicted"/>
<evidence type="ECO:0000313" key="2">
    <source>
        <dbReference type="Proteomes" id="UP000763641"/>
    </source>
</evidence>